<proteinExistence type="predicted"/>
<name>A0A1E5FEN3_VIBSP</name>
<reference evidence="1 2" key="1">
    <citation type="journal article" date="2012" name="Science">
        <title>Ecological populations of bacteria act as socially cohesive units of antibiotic production and resistance.</title>
        <authorList>
            <person name="Cordero O.X."/>
            <person name="Wildschutte H."/>
            <person name="Kirkup B."/>
            <person name="Proehl S."/>
            <person name="Ngo L."/>
            <person name="Hussain F."/>
            <person name="Le Roux F."/>
            <person name="Mincer T."/>
            <person name="Polz M.F."/>
        </authorList>
    </citation>
    <scope>NUCLEOTIDE SEQUENCE [LARGE SCALE GENOMIC DNA]</scope>
    <source>
        <strain evidence="1 2">12E03</strain>
    </source>
</reference>
<dbReference type="AlphaFoldDB" id="A0A1E5FEN3"/>
<protein>
    <submittedName>
        <fullName evidence="1">Uncharacterized protein</fullName>
    </submittedName>
</protein>
<evidence type="ECO:0000313" key="2">
    <source>
        <dbReference type="Proteomes" id="UP000094802"/>
    </source>
</evidence>
<dbReference type="Proteomes" id="UP000094802">
    <property type="component" value="Unassembled WGS sequence"/>
</dbReference>
<organism evidence="1 2">
    <name type="scientific">Vibrio splendidus 12E03</name>
    <dbReference type="NCBI Taxonomy" id="1191305"/>
    <lineage>
        <taxon>Bacteria</taxon>
        <taxon>Pseudomonadati</taxon>
        <taxon>Pseudomonadota</taxon>
        <taxon>Gammaproteobacteria</taxon>
        <taxon>Vibrionales</taxon>
        <taxon>Vibrionaceae</taxon>
        <taxon>Vibrio</taxon>
    </lineage>
</organism>
<dbReference type="RefSeq" id="WP_019823526.1">
    <property type="nucleotide sequence ID" value="NZ_AJZD02000268.1"/>
</dbReference>
<comment type="caution">
    <text evidence="1">The sequence shown here is derived from an EMBL/GenBank/DDBJ whole genome shotgun (WGS) entry which is preliminary data.</text>
</comment>
<accession>A0A1E5FEN3</accession>
<evidence type="ECO:0000313" key="1">
    <source>
        <dbReference type="EMBL" id="OEF88403.1"/>
    </source>
</evidence>
<dbReference type="EMBL" id="AJZD02000268">
    <property type="protein sequence ID" value="OEF88403.1"/>
    <property type="molecule type" value="Genomic_DNA"/>
</dbReference>
<gene>
    <name evidence="1" type="ORF">A142_08305</name>
</gene>
<sequence length="80" mass="8640">MATHAVSFIDEIDGQLDMGEYLAENAYGFLPVPILITEPAVGYGGGFRYLIARRYGLISGIDIAFSEEDTALYFQVGAGT</sequence>